<reference evidence="2" key="1">
    <citation type="journal article" date="2019" name="Int. J. Syst. Evol. Microbiol.">
        <title>The Global Catalogue of Microorganisms (GCM) 10K type strain sequencing project: providing services to taxonomists for standard genome sequencing and annotation.</title>
        <authorList>
            <consortium name="The Broad Institute Genomics Platform"/>
            <consortium name="The Broad Institute Genome Sequencing Center for Infectious Disease"/>
            <person name="Wu L."/>
            <person name="Ma J."/>
        </authorList>
    </citation>
    <scope>NUCLEOTIDE SEQUENCE [LARGE SCALE GENOMIC DNA]</scope>
    <source>
        <strain evidence="2">CGMCC 1.15474</strain>
    </source>
</reference>
<evidence type="ECO:0000313" key="1">
    <source>
        <dbReference type="EMBL" id="MFD2216474.1"/>
    </source>
</evidence>
<dbReference type="Proteomes" id="UP001597318">
    <property type="component" value="Unassembled WGS sequence"/>
</dbReference>
<comment type="caution">
    <text evidence="1">The sequence shown here is derived from an EMBL/GenBank/DDBJ whole genome shotgun (WGS) entry which is preliminary data.</text>
</comment>
<accession>A0ABW5C459</accession>
<proteinExistence type="predicted"/>
<organism evidence="1 2">
    <name type="scientific">Metabacillus endolithicus</name>
    <dbReference type="NCBI Taxonomy" id="1535204"/>
    <lineage>
        <taxon>Bacteria</taxon>
        <taxon>Bacillati</taxon>
        <taxon>Bacillota</taxon>
        <taxon>Bacilli</taxon>
        <taxon>Bacillales</taxon>
        <taxon>Bacillaceae</taxon>
        <taxon>Metabacillus</taxon>
    </lineage>
</organism>
<gene>
    <name evidence="1" type="ORF">ACFSKK_22620</name>
</gene>
<name>A0ABW5C459_9BACI</name>
<sequence>MKEFEPIKALFDNQILAGKHGGIETCIIKLPEQIKFANYAYIAPDYDLDGRRIKHTIKGVMHRVAITVFPEETQSYILLSCLESEKAIYKTLFNQLQNSSVDKIKFYFSMILPLYSENMVLSPNIWNNWDEETRKAYTYYANLQGNDAFIYSKTIGMLLRNAAKSTTFDYSNRSKIDLFVQ</sequence>
<dbReference type="EMBL" id="JBHUIK010000007">
    <property type="protein sequence ID" value="MFD2216474.1"/>
    <property type="molecule type" value="Genomic_DNA"/>
</dbReference>
<dbReference type="RefSeq" id="WP_379053325.1">
    <property type="nucleotide sequence ID" value="NZ_JBHUIK010000007.1"/>
</dbReference>
<keyword evidence="2" id="KW-1185">Reference proteome</keyword>
<protein>
    <submittedName>
        <fullName evidence="1">Uncharacterized protein</fullName>
    </submittedName>
</protein>
<evidence type="ECO:0000313" key="2">
    <source>
        <dbReference type="Proteomes" id="UP001597318"/>
    </source>
</evidence>